<gene>
    <name evidence="6" type="ORF">NX02_03855</name>
</gene>
<evidence type="ECO:0000256" key="1">
    <source>
        <dbReference type="ARBA" id="ARBA00005495"/>
    </source>
</evidence>
<dbReference type="OrthoDB" id="7186766at2"/>
<dbReference type="InterPro" id="IPR006913">
    <property type="entry name" value="CENP-V/GFA"/>
</dbReference>
<sequence length="154" mass="16960">MTLPDLPIEGGCRCGRVRFRVSQAPWMETICHCRGCQRMSGSAFSTTLIVPADGFEQIAGETVIGGLHGDEAHHHHCDGCKSWVFTTPAADLGFVSIRATLLDEPGWFAPWMETQTAEKLPWAATGAVRSFERFPGMEDYQALIAAYREDRGIS</sequence>
<evidence type="ECO:0000256" key="2">
    <source>
        <dbReference type="ARBA" id="ARBA00022723"/>
    </source>
</evidence>
<evidence type="ECO:0000313" key="6">
    <source>
        <dbReference type="EMBL" id="AHE52524.1"/>
    </source>
</evidence>
<dbReference type="SUPFAM" id="SSF51316">
    <property type="entry name" value="Mss4-like"/>
    <property type="match status" value="1"/>
</dbReference>
<dbReference type="AlphaFoldDB" id="W0A3L8"/>
<dbReference type="Gene3D" id="3.90.1590.10">
    <property type="entry name" value="glutathione-dependent formaldehyde- activating enzyme (gfa)"/>
    <property type="match status" value="1"/>
</dbReference>
<proteinExistence type="inferred from homology"/>
<dbReference type="GO" id="GO:0046872">
    <property type="term" value="F:metal ion binding"/>
    <property type="evidence" value="ECO:0007669"/>
    <property type="project" value="UniProtKB-KW"/>
</dbReference>
<accession>W0A3L8</accession>
<dbReference type="GO" id="GO:0016846">
    <property type="term" value="F:carbon-sulfur lyase activity"/>
    <property type="evidence" value="ECO:0007669"/>
    <property type="project" value="InterPro"/>
</dbReference>
<dbReference type="PROSITE" id="PS51891">
    <property type="entry name" value="CENP_V_GFA"/>
    <property type="match status" value="1"/>
</dbReference>
<dbReference type="InterPro" id="IPR011057">
    <property type="entry name" value="Mss4-like_sf"/>
</dbReference>
<keyword evidence="4" id="KW-0456">Lyase</keyword>
<keyword evidence="7" id="KW-1185">Reference proteome</keyword>
<keyword evidence="2" id="KW-0479">Metal-binding</keyword>
<dbReference type="Proteomes" id="UP000018851">
    <property type="component" value="Chromosome"/>
</dbReference>
<dbReference type="eggNOG" id="COG3791">
    <property type="taxonomic scope" value="Bacteria"/>
</dbReference>
<comment type="similarity">
    <text evidence="1">Belongs to the Gfa family.</text>
</comment>
<name>W0A3L8_9SPHN</name>
<dbReference type="PATRIC" id="fig|1123269.5.peg.756"/>
<dbReference type="PANTHER" id="PTHR33337">
    <property type="entry name" value="GFA DOMAIN-CONTAINING PROTEIN"/>
    <property type="match status" value="1"/>
</dbReference>
<organism evidence="6 7">
    <name type="scientific">Sphingomonas sanxanigenens DSM 19645 = NX02</name>
    <dbReference type="NCBI Taxonomy" id="1123269"/>
    <lineage>
        <taxon>Bacteria</taxon>
        <taxon>Pseudomonadati</taxon>
        <taxon>Pseudomonadota</taxon>
        <taxon>Alphaproteobacteria</taxon>
        <taxon>Sphingomonadales</taxon>
        <taxon>Sphingomonadaceae</taxon>
        <taxon>Sphingomonas</taxon>
    </lineage>
</organism>
<dbReference type="PANTHER" id="PTHR33337:SF40">
    <property type="entry name" value="CENP-V_GFA DOMAIN-CONTAINING PROTEIN-RELATED"/>
    <property type="match status" value="1"/>
</dbReference>
<dbReference type="STRING" id="1123269.NX02_03855"/>
<dbReference type="Pfam" id="PF04828">
    <property type="entry name" value="GFA"/>
    <property type="match status" value="1"/>
</dbReference>
<evidence type="ECO:0000256" key="3">
    <source>
        <dbReference type="ARBA" id="ARBA00022833"/>
    </source>
</evidence>
<reference evidence="6 7" key="1">
    <citation type="submission" date="2013-07" db="EMBL/GenBank/DDBJ databases">
        <title>Completed genome of Sphingomonas sanxanigenens NX02.</title>
        <authorList>
            <person name="Ma T."/>
            <person name="Huang H."/>
            <person name="Wu M."/>
            <person name="Li X."/>
            <person name="Li G."/>
        </authorList>
    </citation>
    <scope>NUCLEOTIDE SEQUENCE [LARGE SCALE GENOMIC DNA]</scope>
    <source>
        <strain evidence="6 7">NX02</strain>
    </source>
</reference>
<dbReference type="HOGENOM" id="CLU_055491_6_3_5"/>
<keyword evidence="3" id="KW-0862">Zinc</keyword>
<evidence type="ECO:0000259" key="5">
    <source>
        <dbReference type="PROSITE" id="PS51891"/>
    </source>
</evidence>
<evidence type="ECO:0000256" key="4">
    <source>
        <dbReference type="ARBA" id="ARBA00023239"/>
    </source>
</evidence>
<dbReference type="KEGG" id="ssan:NX02_03855"/>
<protein>
    <recommendedName>
        <fullName evidence="5">CENP-V/GFA domain-containing protein</fullName>
    </recommendedName>
</protein>
<feature type="domain" description="CENP-V/GFA" evidence="5">
    <location>
        <begin position="8"/>
        <end position="112"/>
    </location>
</feature>
<evidence type="ECO:0000313" key="7">
    <source>
        <dbReference type="Proteomes" id="UP000018851"/>
    </source>
</evidence>
<dbReference type="RefSeq" id="WP_025290829.1">
    <property type="nucleotide sequence ID" value="NZ_CP006644.1"/>
</dbReference>
<dbReference type="EMBL" id="CP006644">
    <property type="protein sequence ID" value="AHE52524.1"/>
    <property type="molecule type" value="Genomic_DNA"/>
</dbReference>